<keyword evidence="3 5" id="KW-0378">Hydrolase</keyword>
<dbReference type="Gene3D" id="2.30.42.10">
    <property type="match status" value="1"/>
</dbReference>
<dbReference type="RefSeq" id="WP_052569664.1">
    <property type="nucleotide sequence ID" value="NZ_CP009498.1"/>
</dbReference>
<feature type="signal peptide" evidence="6">
    <location>
        <begin position="1"/>
        <end position="25"/>
    </location>
</feature>
<dbReference type="InterPro" id="IPR001478">
    <property type="entry name" value="PDZ"/>
</dbReference>
<evidence type="ECO:0000259" key="7">
    <source>
        <dbReference type="PROSITE" id="PS50106"/>
    </source>
</evidence>
<dbReference type="CDD" id="cd06782">
    <property type="entry name" value="cpPDZ_CPP-like"/>
    <property type="match status" value="1"/>
</dbReference>
<evidence type="ECO:0000256" key="5">
    <source>
        <dbReference type="RuleBase" id="RU004404"/>
    </source>
</evidence>
<dbReference type="InterPro" id="IPR041489">
    <property type="entry name" value="PDZ_6"/>
</dbReference>
<keyword evidence="9" id="KW-1185">Reference proteome</keyword>
<reference evidence="8 9" key="1">
    <citation type="submission" date="2014-09" db="EMBL/GenBank/DDBJ databases">
        <title>Complete genome sequence of Endomicrobium proavitum.</title>
        <authorList>
            <person name="Zheng H."/>
        </authorList>
    </citation>
    <scope>NUCLEOTIDE SEQUENCE [LARGE SCALE GENOMIC DNA]</scope>
    <source>
        <strain evidence="8 9">Rsa215</strain>
    </source>
</reference>
<dbReference type="InterPro" id="IPR036034">
    <property type="entry name" value="PDZ_sf"/>
</dbReference>
<dbReference type="SUPFAM" id="SSF50156">
    <property type="entry name" value="PDZ domain-like"/>
    <property type="match status" value="1"/>
</dbReference>
<dbReference type="STRING" id="1408281.Epro_0134"/>
<proteinExistence type="inferred from homology"/>
<name>A0A0G3WGR6_9BACT</name>
<protein>
    <submittedName>
        <fullName evidence="8">Carboxy-terminal-processing protease</fullName>
    </submittedName>
</protein>
<dbReference type="PANTHER" id="PTHR32060:SF30">
    <property type="entry name" value="CARBOXY-TERMINAL PROCESSING PROTEASE CTPA"/>
    <property type="match status" value="1"/>
</dbReference>
<dbReference type="PROSITE" id="PS50106">
    <property type="entry name" value="PDZ"/>
    <property type="match status" value="1"/>
</dbReference>
<keyword evidence="4 5" id="KW-0720">Serine protease</keyword>
<dbReference type="NCBIfam" id="TIGR00225">
    <property type="entry name" value="prc"/>
    <property type="match status" value="1"/>
</dbReference>
<dbReference type="GO" id="GO:0008236">
    <property type="term" value="F:serine-type peptidase activity"/>
    <property type="evidence" value="ECO:0007669"/>
    <property type="project" value="UniProtKB-KW"/>
</dbReference>
<organism evidence="8 9">
    <name type="scientific">Endomicrobium proavitum</name>
    <dbReference type="NCBI Taxonomy" id="1408281"/>
    <lineage>
        <taxon>Bacteria</taxon>
        <taxon>Pseudomonadati</taxon>
        <taxon>Elusimicrobiota</taxon>
        <taxon>Endomicrobiia</taxon>
        <taxon>Endomicrobiales</taxon>
        <taxon>Endomicrobiaceae</taxon>
        <taxon>Endomicrobium</taxon>
    </lineage>
</organism>
<dbReference type="Proteomes" id="UP000035337">
    <property type="component" value="Chromosome"/>
</dbReference>
<comment type="similarity">
    <text evidence="1 5">Belongs to the peptidase S41A family.</text>
</comment>
<dbReference type="SMART" id="SM00245">
    <property type="entry name" value="TSPc"/>
    <property type="match status" value="1"/>
</dbReference>
<dbReference type="GO" id="GO:0006508">
    <property type="term" value="P:proteolysis"/>
    <property type="evidence" value="ECO:0007669"/>
    <property type="project" value="UniProtKB-KW"/>
</dbReference>
<dbReference type="InterPro" id="IPR029045">
    <property type="entry name" value="ClpP/crotonase-like_dom_sf"/>
</dbReference>
<dbReference type="Pfam" id="PF22694">
    <property type="entry name" value="CtpB_N-like"/>
    <property type="match status" value="1"/>
</dbReference>
<evidence type="ECO:0000256" key="1">
    <source>
        <dbReference type="ARBA" id="ARBA00009179"/>
    </source>
</evidence>
<dbReference type="Gene3D" id="3.90.226.10">
    <property type="entry name" value="2-enoyl-CoA Hydratase, Chain A, domain 1"/>
    <property type="match status" value="1"/>
</dbReference>
<evidence type="ECO:0000313" key="9">
    <source>
        <dbReference type="Proteomes" id="UP000035337"/>
    </source>
</evidence>
<dbReference type="Pfam" id="PF17820">
    <property type="entry name" value="PDZ_6"/>
    <property type="match status" value="1"/>
</dbReference>
<dbReference type="Gene3D" id="3.30.750.44">
    <property type="match status" value="1"/>
</dbReference>
<dbReference type="GO" id="GO:0004175">
    <property type="term" value="F:endopeptidase activity"/>
    <property type="evidence" value="ECO:0007669"/>
    <property type="project" value="TreeGrafter"/>
</dbReference>
<dbReference type="EMBL" id="CP009498">
    <property type="protein sequence ID" value="AKL97513.1"/>
    <property type="molecule type" value="Genomic_DNA"/>
</dbReference>
<dbReference type="CDD" id="cd07560">
    <property type="entry name" value="Peptidase_S41_CPP"/>
    <property type="match status" value="1"/>
</dbReference>
<dbReference type="AlphaFoldDB" id="A0A0G3WGR6"/>
<dbReference type="InterPro" id="IPR005151">
    <property type="entry name" value="Tail-specific_protease"/>
</dbReference>
<evidence type="ECO:0000256" key="2">
    <source>
        <dbReference type="ARBA" id="ARBA00022670"/>
    </source>
</evidence>
<accession>A0A0G3WGR6</accession>
<dbReference type="Pfam" id="PF03572">
    <property type="entry name" value="Peptidase_S41"/>
    <property type="match status" value="1"/>
</dbReference>
<dbReference type="SMART" id="SM00228">
    <property type="entry name" value="PDZ"/>
    <property type="match status" value="1"/>
</dbReference>
<evidence type="ECO:0000256" key="6">
    <source>
        <dbReference type="SAM" id="SignalP"/>
    </source>
</evidence>
<dbReference type="FunFam" id="2.30.42.10:FF:000063">
    <property type="entry name" value="Peptidase, S41 family"/>
    <property type="match status" value="1"/>
</dbReference>
<keyword evidence="6" id="KW-0732">Signal</keyword>
<keyword evidence="2 5" id="KW-0645">Protease</keyword>
<dbReference type="PANTHER" id="PTHR32060">
    <property type="entry name" value="TAIL-SPECIFIC PROTEASE"/>
    <property type="match status" value="1"/>
</dbReference>
<gene>
    <name evidence="8" type="primary">ctpA</name>
    <name evidence="8" type="ORF">Epro_0134</name>
</gene>
<dbReference type="KEGG" id="epo:Epro_0134"/>
<dbReference type="PATRIC" id="fig|1408281.3.peg.137"/>
<evidence type="ECO:0000313" key="8">
    <source>
        <dbReference type="EMBL" id="AKL97513.1"/>
    </source>
</evidence>
<feature type="domain" description="PDZ" evidence="7">
    <location>
        <begin position="80"/>
        <end position="162"/>
    </location>
</feature>
<dbReference type="InterPro" id="IPR004447">
    <property type="entry name" value="Peptidase_S41A"/>
</dbReference>
<sequence>MKIVRVKILSAVLIISLFCAGSVFAADETYEKLKTMIDVMEIINVNYVSETKSADLAVGAIKGVVRTLDPFSQYMEEKAYKDMKNETEGNYSGVGLRIMEKNGFITVVSPIVGTPAFKAGVLPDDRIIKIDKKSAQGMSTNEAVDLMRGKAGKKVKVIIRRDNVVEDLVFDLVREKIKIETVRSTMLEENIAYIRLSEFNAQSAADVKKELSSLKKEGAQAVILDLRNNPGGLLDSAIDIISAFVKEKTLALTTRGRVEGSEKKYYTHGVAEFADIPFIILVNRGSASASEIVSGAFQDFKRALIIGQNTFGKGSVQTIFPLSDGTALRLTIAKYYLPSGRPINRSDDVNAKNGITPDIEIKVSIEDEIKLYTQADMVFAKDSEKKSDVKTDDKNKVEDEALKKAIEIIKAGNVAAEIEKSAKQNSKK</sequence>
<evidence type="ECO:0000256" key="3">
    <source>
        <dbReference type="ARBA" id="ARBA00022801"/>
    </source>
</evidence>
<feature type="chain" id="PRO_5005186149" evidence="6">
    <location>
        <begin position="26"/>
        <end position="428"/>
    </location>
</feature>
<evidence type="ECO:0000256" key="4">
    <source>
        <dbReference type="ARBA" id="ARBA00022825"/>
    </source>
</evidence>
<dbReference type="GO" id="GO:0030288">
    <property type="term" value="C:outer membrane-bounded periplasmic space"/>
    <property type="evidence" value="ECO:0007669"/>
    <property type="project" value="TreeGrafter"/>
</dbReference>
<dbReference type="GO" id="GO:0007165">
    <property type="term" value="P:signal transduction"/>
    <property type="evidence" value="ECO:0007669"/>
    <property type="project" value="TreeGrafter"/>
</dbReference>
<dbReference type="InterPro" id="IPR055210">
    <property type="entry name" value="CtpA/B_N"/>
</dbReference>
<dbReference type="OrthoDB" id="9812068at2"/>
<dbReference type="SUPFAM" id="SSF52096">
    <property type="entry name" value="ClpP/crotonase"/>
    <property type="match status" value="1"/>
</dbReference>